<keyword evidence="1" id="KW-0472">Membrane</keyword>
<sequence length="158" mass="16952">MVLDNVTVTANSIQFHNVTSLGTNFTNTNETFDAVASFFGLQVGFTITNVNESNDLFNSTAADQEFNATFTPGQVIRTINSPDVSPGCTAPVRSVTTLIVIVSALALVVFSFMFFISKKELPLSNISPKIIVMVFVGLVIGVVLIQAIANQIVNFCPV</sequence>
<organism evidence="2">
    <name type="scientific">marine sediment metagenome</name>
    <dbReference type="NCBI Taxonomy" id="412755"/>
    <lineage>
        <taxon>unclassified sequences</taxon>
        <taxon>metagenomes</taxon>
        <taxon>ecological metagenomes</taxon>
    </lineage>
</organism>
<dbReference type="EMBL" id="LAZR01006653">
    <property type="protein sequence ID" value="KKM90581.1"/>
    <property type="molecule type" value="Genomic_DNA"/>
</dbReference>
<evidence type="ECO:0000313" key="2">
    <source>
        <dbReference type="EMBL" id="KKM90581.1"/>
    </source>
</evidence>
<keyword evidence="1" id="KW-1133">Transmembrane helix</keyword>
<feature type="transmembrane region" description="Helical" evidence="1">
    <location>
        <begin position="128"/>
        <end position="149"/>
    </location>
</feature>
<feature type="transmembrane region" description="Helical" evidence="1">
    <location>
        <begin position="95"/>
        <end position="116"/>
    </location>
</feature>
<evidence type="ECO:0000256" key="1">
    <source>
        <dbReference type="SAM" id="Phobius"/>
    </source>
</evidence>
<dbReference type="AlphaFoldDB" id="A0A0F9LU09"/>
<comment type="caution">
    <text evidence="2">The sequence shown here is derived from an EMBL/GenBank/DDBJ whole genome shotgun (WGS) entry which is preliminary data.</text>
</comment>
<proteinExistence type="predicted"/>
<name>A0A0F9LU09_9ZZZZ</name>
<reference evidence="2" key="1">
    <citation type="journal article" date="2015" name="Nature">
        <title>Complex archaea that bridge the gap between prokaryotes and eukaryotes.</title>
        <authorList>
            <person name="Spang A."/>
            <person name="Saw J.H."/>
            <person name="Jorgensen S.L."/>
            <person name="Zaremba-Niedzwiedzka K."/>
            <person name="Martijn J."/>
            <person name="Lind A.E."/>
            <person name="van Eijk R."/>
            <person name="Schleper C."/>
            <person name="Guy L."/>
            <person name="Ettema T.J."/>
        </authorList>
    </citation>
    <scope>NUCLEOTIDE SEQUENCE</scope>
</reference>
<keyword evidence="1" id="KW-0812">Transmembrane</keyword>
<protein>
    <submittedName>
        <fullName evidence="2">Uncharacterized protein</fullName>
    </submittedName>
</protein>
<gene>
    <name evidence="2" type="ORF">LCGC14_1237140</name>
</gene>
<accession>A0A0F9LU09</accession>